<protein>
    <submittedName>
        <fullName evidence="3">Uncharacterized protein</fullName>
    </submittedName>
</protein>
<evidence type="ECO:0000313" key="4">
    <source>
        <dbReference type="Proteomes" id="UP000198784"/>
    </source>
</evidence>
<proteinExistence type="predicted"/>
<sequence length="191" mass="20797">MSNDLQESSGEPISAERRLESLEKGRRLDRILLFVLAAVLAMTLTSWLTIGLLRQPGGQEENGDAERIQSLQKQATALQKQLAVLEQHVAQQGQQLSALQSSKPATPLSSGDNRPVQQQVAQTLIGQEQSFQHSLGALKNGMRDLAGMIAGSRSWLSDYQEALDRQVSASQTRAQHLQQWASDSSDSPAAP</sequence>
<gene>
    <name evidence="3" type="ORF">SAMN05216190_101201</name>
</gene>
<dbReference type="RefSeq" id="WP_090496887.1">
    <property type="nucleotide sequence ID" value="NZ_FOWX01000001.1"/>
</dbReference>
<evidence type="ECO:0000313" key="3">
    <source>
        <dbReference type="EMBL" id="SFO83469.1"/>
    </source>
</evidence>
<feature type="compositionally biased region" description="Low complexity" evidence="1">
    <location>
        <begin position="181"/>
        <end position="191"/>
    </location>
</feature>
<evidence type="ECO:0000256" key="2">
    <source>
        <dbReference type="SAM" id="Phobius"/>
    </source>
</evidence>
<accession>A0A1I5KEM5</accession>
<feature type="compositionally biased region" description="Polar residues" evidence="1">
    <location>
        <begin position="170"/>
        <end position="180"/>
    </location>
</feature>
<feature type="region of interest" description="Disordered" evidence="1">
    <location>
        <begin position="170"/>
        <end position="191"/>
    </location>
</feature>
<keyword evidence="2" id="KW-0472">Membrane</keyword>
<dbReference type="AlphaFoldDB" id="A0A1I5KEM5"/>
<keyword evidence="2" id="KW-0812">Transmembrane</keyword>
<feature type="transmembrane region" description="Helical" evidence="2">
    <location>
        <begin position="31"/>
        <end position="53"/>
    </location>
</feature>
<keyword evidence="2" id="KW-1133">Transmembrane helix</keyword>
<dbReference type="Proteomes" id="UP000198784">
    <property type="component" value="Unassembled WGS sequence"/>
</dbReference>
<keyword evidence="4" id="KW-1185">Reference proteome</keyword>
<evidence type="ECO:0000256" key="1">
    <source>
        <dbReference type="SAM" id="MobiDB-lite"/>
    </source>
</evidence>
<dbReference type="EMBL" id="FOWX01000001">
    <property type="protein sequence ID" value="SFO83469.1"/>
    <property type="molecule type" value="Genomic_DNA"/>
</dbReference>
<dbReference type="OrthoDB" id="6903821at2"/>
<organism evidence="3 4">
    <name type="scientific">Pseudomonas borbori</name>
    <dbReference type="NCBI Taxonomy" id="289003"/>
    <lineage>
        <taxon>Bacteria</taxon>
        <taxon>Pseudomonadati</taxon>
        <taxon>Pseudomonadota</taxon>
        <taxon>Gammaproteobacteria</taxon>
        <taxon>Pseudomonadales</taxon>
        <taxon>Pseudomonadaceae</taxon>
        <taxon>Pseudomonas</taxon>
    </lineage>
</organism>
<name>A0A1I5KEM5_9PSED</name>
<reference evidence="4" key="1">
    <citation type="submission" date="2016-10" db="EMBL/GenBank/DDBJ databases">
        <authorList>
            <person name="Varghese N."/>
            <person name="Submissions S."/>
        </authorList>
    </citation>
    <scope>NUCLEOTIDE SEQUENCE [LARGE SCALE GENOMIC DNA]</scope>
    <source>
        <strain evidence="4">DSM 17834</strain>
    </source>
</reference>
<feature type="compositionally biased region" description="Polar residues" evidence="1">
    <location>
        <begin position="103"/>
        <end position="116"/>
    </location>
</feature>
<feature type="region of interest" description="Disordered" evidence="1">
    <location>
        <begin position="94"/>
        <end position="116"/>
    </location>
</feature>